<sequence length="296" mass="33194">LPYDIQLRVKNMWGSQNFGRLYIETREVTPNSITIKYWIKCYHPGEWYTGLSFSGKLTCFTPGDTQTEVIRTYSRPIFVDENLETEFPLESRIFVRATDGISIGGTRVCTVTTDSGEQITIPLKELPDAPSYYIGSFLITSGRTWQGLLRLHMEEFERATLKCDVNQDGVYSYWEIWAGKKGPEQLEVVITFADGEYTEMASSFDAEATVFVLATGMYIGPAADRNLRVVADSGDEINVTLNIVEFSLFHGFFLVTDGETNDGLNHLHLEPGEGATLYVDVNQDGIPTTCRRANSA</sequence>
<dbReference type="EMBL" id="BARU01017628">
    <property type="protein sequence ID" value="GAH61459.1"/>
    <property type="molecule type" value="Genomic_DNA"/>
</dbReference>
<accession>X1I5W1</accession>
<name>X1I5W1_9ZZZZ</name>
<reference evidence="1" key="1">
    <citation type="journal article" date="2014" name="Front. Microbiol.">
        <title>High frequency of phylogenetically diverse reductive dehalogenase-homologous genes in deep subseafloor sedimentary metagenomes.</title>
        <authorList>
            <person name="Kawai M."/>
            <person name="Futagami T."/>
            <person name="Toyoda A."/>
            <person name="Takaki Y."/>
            <person name="Nishi S."/>
            <person name="Hori S."/>
            <person name="Arai W."/>
            <person name="Tsubouchi T."/>
            <person name="Morono Y."/>
            <person name="Uchiyama I."/>
            <person name="Ito T."/>
            <person name="Fujiyama A."/>
            <person name="Inagaki F."/>
            <person name="Takami H."/>
        </authorList>
    </citation>
    <scope>NUCLEOTIDE SEQUENCE</scope>
    <source>
        <strain evidence="1">Expedition CK06-06</strain>
    </source>
</reference>
<protein>
    <submittedName>
        <fullName evidence="1">Uncharacterized protein</fullName>
    </submittedName>
</protein>
<proteinExistence type="predicted"/>
<feature type="non-terminal residue" evidence="1">
    <location>
        <position position="296"/>
    </location>
</feature>
<gene>
    <name evidence="1" type="ORF">S03H2_29224</name>
</gene>
<comment type="caution">
    <text evidence="1">The sequence shown here is derived from an EMBL/GenBank/DDBJ whole genome shotgun (WGS) entry which is preliminary data.</text>
</comment>
<evidence type="ECO:0000313" key="1">
    <source>
        <dbReference type="EMBL" id="GAH61459.1"/>
    </source>
</evidence>
<dbReference type="AlphaFoldDB" id="X1I5W1"/>
<organism evidence="1">
    <name type="scientific">marine sediment metagenome</name>
    <dbReference type="NCBI Taxonomy" id="412755"/>
    <lineage>
        <taxon>unclassified sequences</taxon>
        <taxon>metagenomes</taxon>
        <taxon>ecological metagenomes</taxon>
    </lineage>
</organism>
<feature type="non-terminal residue" evidence="1">
    <location>
        <position position="1"/>
    </location>
</feature>